<evidence type="ECO:0000256" key="1">
    <source>
        <dbReference type="SAM" id="MobiDB-lite"/>
    </source>
</evidence>
<accession>A0AAD6VLL1</accession>
<organism evidence="2 3">
    <name type="scientific">Mycena pura</name>
    <dbReference type="NCBI Taxonomy" id="153505"/>
    <lineage>
        <taxon>Eukaryota</taxon>
        <taxon>Fungi</taxon>
        <taxon>Dikarya</taxon>
        <taxon>Basidiomycota</taxon>
        <taxon>Agaricomycotina</taxon>
        <taxon>Agaricomycetes</taxon>
        <taxon>Agaricomycetidae</taxon>
        <taxon>Agaricales</taxon>
        <taxon>Marasmiineae</taxon>
        <taxon>Mycenaceae</taxon>
        <taxon>Mycena</taxon>
    </lineage>
</organism>
<dbReference type="AlphaFoldDB" id="A0AAD6VLL1"/>
<dbReference type="Proteomes" id="UP001219525">
    <property type="component" value="Unassembled WGS sequence"/>
</dbReference>
<keyword evidence="3" id="KW-1185">Reference proteome</keyword>
<evidence type="ECO:0000313" key="2">
    <source>
        <dbReference type="EMBL" id="KAJ7213120.1"/>
    </source>
</evidence>
<feature type="compositionally biased region" description="Polar residues" evidence="1">
    <location>
        <begin position="148"/>
        <end position="166"/>
    </location>
</feature>
<sequence length="318" mass="34505">MRRVTLLTRRVLYKRHASNVLLPLTGDRHHLLLASSSLPPFYNLFAQPGASELAYIAELLSTPGQVTDPPPKSPHPVGALRVVVASFLAGLRMLGATTARLRDPAARGQRDRATGAAFLDRVAGSRLNFRTRFRETEFNTKSPHRTPHSSYSQAKSSITPGSQREQSSVARSVSLPLLPWTTTSVSLPLHIGARAHIVAQLHFCATGPWKNHFVETLPSLAKATWARARARRPRASGACSSHSACCLRSARVPVDPCASAPFMLGHLDLKPWIYCPAGPAAASIVDVIDWEMALTNAPHEPPRRVVGLGCEGAYAMQV</sequence>
<evidence type="ECO:0000313" key="3">
    <source>
        <dbReference type="Proteomes" id="UP001219525"/>
    </source>
</evidence>
<feature type="region of interest" description="Disordered" evidence="1">
    <location>
        <begin position="134"/>
        <end position="166"/>
    </location>
</feature>
<reference evidence="2" key="1">
    <citation type="submission" date="2023-03" db="EMBL/GenBank/DDBJ databases">
        <title>Massive genome expansion in bonnet fungi (Mycena s.s.) driven by repeated elements and novel gene families across ecological guilds.</title>
        <authorList>
            <consortium name="Lawrence Berkeley National Laboratory"/>
            <person name="Harder C.B."/>
            <person name="Miyauchi S."/>
            <person name="Viragh M."/>
            <person name="Kuo A."/>
            <person name="Thoen E."/>
            <person name="Andreopoulos B."/>
            <person name="Lu D."/>
            <person name="Skrede I."/>
            <person name="Drula E."/>
            <person name="Henrissat B."/>
            <person name="Morin E."/>
            <person name="Kohler A."/>
            <person name="Barry K."/>
            <person name="LaButti K."/>
            <person name="Morin E."/>
            <person name="Salamov A."/>
            <person name="Lipzen A."/>
            <person name="Mereny Z."/>
            <person name="Hegedus B."/>
            <person name="Baldrian P."/>
            <person name="Stursova M."/>
            <person name="Weitz H."/>
            <person name="Taylor A."/>
            <person name="Grigoriev I.V."/>
            <person name="Nagy L.G."/>
            <person name="Martin F."/>
            <person name="Kauserud H."/>
        </authorList>
    </citation>
    <scope>NUCLEOTIDE SEQUENCE</scope>
    <source>
        <strain evidence="2">9144</strain>
    </source>
</reference>
<name>A0AAD6VLL1_9AGAR</name>
<gene>
    <name evidence="2" type="ORF">GGX14DRAFT_564163</name>
</gene>
<proteinExistence type="predicted"/>
<comment type="caution">
    <text evidence="2">The sequence shown here is derived from an EMBL/GenBank/DDBJ whole genome shotgun (WGS) entry which is preliminary data.</text>
</comment>
<dbReference type="EMBL" id="JARJCW010000022">
    <property type="protein sequence ID" value="KAJ7213120.1"/>
    <property type="molecule type" value="Genomic_DNA"/>
</dbReference>
<protein>
    <submittedName>
        <fullName evidence="2">Uncharacterized protein</fullName>
    </submittedName>
</protein>